<protein>
    <submittedName>
        <fullName evidence="1">Uncharacterized protein</fullName>
    </submittedName>
</protein>
<dbReference type="OrthoDB" id="71355at2"/>
<dbReference type="AlphaFoldDB" id="A0A2I9CVA2"/>
<dbReference type="RefSeq" id="WP_103129265.1">
    <property type="nucleotide sequence ID" value="NZ_BFAG01000006.1"/>
</dbReference>
<gene>
    <name evidence="1" type="ORF">DAERI_060109</name>
</gene>
<name>A0A2I9CVA2_9DEIO</name>
<keyword evidence="2" id="KW-1185">Reference proteome</keyword>
<comment type="caution">
    <text evidence="1">The sequence shown here is derived from an EMBL/GenBank/DDBJ whole genome shotgun (WGS) entry which is preliminary data.</text>
</comment>
<reference evidence="2" key="1">
    <citation type="submission" date="2018-01" db="EMBL/GenBank/DDBJ databases">
        <title>Draft Genome Sequence of the Radioresistant Bacterium Deinococcus aerius TR0125, Isolated from the Higher Atmosphere above Japan.</title>
        <authorList>
            <person name="Satoh K."/>
            <person name="Arai H."/>
            <person name="Sanzen T."/>
            <person name="Kawaguchi Y."/>
            <person name="Hayashi H."/>
            <person name="Yokobori S."/>
            <person name="Yamagishi A."/>
            <person name="Oono Y."/>
            <person name="Narumi I."/>
        </authorList>
    </citation>
    <scope>NUCLEOTIDE SEQUENCE [LARGE SCALE GENOMIC DNA]</scope>
    <source>
        <strain evidence="2">TR0125</strain>
    </source>
</reference>
<dbReference type="EMBL" id="BFAG01000006">
    <property type="protein sequence ID" value="GBF05849.1"/>
    <property type="molecule type" value="Genomic_DNA"/>
</dbReference>
<organism evidence="1 2">
    <name type="scientific">Deinococcus aerius</name>
    <dbReference type="NCBI Taxonomy" id="200253"/>
    <lineage>
        <taxon>Bacteria</taxon>
        <taxon>Thermotogati</taxon>
        <taxon>Deinococcota</taxon>
        <taxon>Deinococci</taxon>
        <taxon>Deinococcales</taxon>
        <taxon>Deinococcaceae</taxon>
        <taxon>Deinococcus</taxon>
    </lineage>
</organism>
<sequence>MTGPTSPTDAAACLALAQRQIGDPGDWTLEQWTDQLAEDGVTRGDPPQLHYRPYRTALAYLLRPQVKARSEGDVSEQYGDTADLAARLRELDVEWVAHRLPPENGAGQEAWDSRIDWGSW</sequence>
<evidence type="ECO:0000313" key="1">
    <source>
        <dbReference type="EMBL" id="GBF05849.1"/>
    </source>
</evidence>
<dbReference type="Proteomes" id="UP000236569">
    <property type="component" value="Unassembled WGS sequence"/>
</dbReference>
<evidence type="ECO:0000313" key="2">
    <source>
        <dbReference type="Proteomes" id="UP000236569"/>
    </source>
</evidence>
<proteinExistence type="predicted"/>
<accession>A0A2I9CVA2</accession>